<name>A0ABT7BNT3_9CYAN</name>
<sequence length="266" mass="27749">MRFENIMAVMPWQPLHNQASCIDGEVSIDPSAVVASGVALIANPESRIVIGAGVCIGMGVVLHADRGTLKVEDGAILGAGVLMVGAGTIGARACVGPVSTVFNCSVDSEQVVAPGSLLGDQGRSGMEAEVVEKTVESVATVEPVEEAPKELEPQTQDSQVETYNPPSNPSAMQSSIHAAQAAIARNLIANPPPTRTKPDPETPNSEEPLANEPAQATEPQEAQGSDALNPSVYGHQHLQRLMATLFPHRQALNGEIQDAPVSEDSD</sequence>
<feature type="region of interest" description="Disordered" evidence="1">
    <location>
        <begin position="189"/>
        <end position="234"/>
    </location>
</feature>
<dbReference type="RefSeq" id="WP_283764134.1">
    <property type="nucleotide sequence ID" value="NZ_JAQPOK010000141.1"/>
</dbReference>
<accession>A0ABT7BNT3</accession>
<keyword evidence="3" id="KW-1185">Reference proteome</keyword>
<evidence type="ECO:0000256" key="1">
    <source>
        <dbReference type="SAM" id="MobiDB-lite"/>
    </source>
</evidence>
<feature type="compositionally biased region" description="Polar residues" evidence="1">
    <location>
        <begin position="153"/>
        <end position="165"/>
    </location>
</feature>
<feature type="region of interest" description="Disordered" evidence="1">
    <location>
        <begin position="140"/>
        <end position="176"/>
    </location>
</feature>
<comment type="caution">
    <text evidence="2">The sequence shown here is derived from an EMBL/GenBank/DDBJ whole genome shotgun (WGS) entry which is preliminary data.</text>
</comment>
<dbReference type="SUPFAM" id="SSF51161">
    <property type="entry name" value="Trimeric LpxA-like enzymes"/>
    <property type="match status" value="1"/>
</dbReference>
<gene>
    <name evidence="2" type="ORF">PJF56_18395</name>
</gene>
<evidence type="ECO:0008006" key="4">
    <source>
        <dbReference type="Google" id="ProtNLM"/>
    </source>
</evidence>
<protein>
    <recommendedName>
        <fullName evidence="4">Transferase</fullName>
    </recommendedName>
</protein>
<evidence type="ECO:0000313" key="2">
    <source>
        <dbReference type="EMBL" id="MDJ1180834.1"/>
    </source>
</evidence>
<dbReference type="EMBL" id="JAQPOK010000141">
    <property type="protein sequence ID" value="MDJ1180834.1"/>
    <property type="molecule type" value="Genomic_DNA"/>
</dbReference>
<dbReference type="Proteomes" id="UP001231370">
    <property type="component" value="Unassembled WGS sequence"/>
</dbReference>
<dbReference type="Gene3D" id="2.160.10.10">
    <property type="entry name" value="Hexapeptide repeat proteins"/>
    <property type="match status" value="1"/>
</dbReference>
<feature type="compositionally biased region" description="Polar residues" evidence="1">
    <location>
        <begin position="217"/>
        <end position="228"/>
    </location>
</feature>
<evidence type="ECO:0000313" key="3">
    <source>
        <dbReference type="Proteomes" id="UP001231370"/>
    </source>
</evidence>
<reference evidence="2 3" key="1">
    <citation type="submission" date="2023-01" db="EMBL/GenBank/DDBJ databases">
        <title>Novel diversity within Roseofilum (Cyanobacteria; Desertifilaceae) from marine benthic mats with descriptions of four novel species.</title>
        <authorList>
            <person name="Wang Y."/>
            <person name="Berthold D.E."/>
            <person name="Hu J."/>
            <person name="Lefler F.W."/>
            <person name="Laughinghouse H.D. IV."/>
        </authorList>
    </citation>
    <scope>NUCLEOTIDE SEQUENCE [LARGE SCALE GENOMIC DNA]</scope>
    <source>
        <strain evidence="2 3">BLCC-M91</strain>
    </source>
</reference>
<dbReference type="InterPro" id="IPR011004">
    <property type="entry name" value="Trimer_LpxA-like_sf"/>
</dbReference>
<proteinExistence type="predicted"/>
<organism evidence="2 3">
    <name type="scientific">Roseofilum halophilum BLCC-M91</name>
    <dbReference type="NCBI Taxonomy" id="3022259"/>
    <lineage>
        <taxon>Bacteria</taxon>
        <taxon>Bacillati</taxon>
        <taxon>Cyanobacteriota</taxon>
        <taxon>Cyanophyceae</taxon>
        <taxon>Desertifilales</taxon>
        <taxon>Desertifilaceae</taxon>
        <taxon>Roseofilum</taxon>
        <taxon>Roseofilum halophilum</taxon>
    </lineage>
</organism>